<organism evidence="2 3">
    <name type="scientific">Caldanaerobacter subterraneus subsp. tengcongensis (strain DSM 15242 / JCM 11007 / NBRC 100824 / MB4)</name>
    <name type="common">Thermoanaerobacter tengcongensis</name>
    <dbReference type="NCBI Taxonomy" id="273068"/>
    <lineage>
        <taxon>Bacteria</taxon>
        <taxon>Bacillati</taxon>
        <taxon>Bacillota</taxon>
        <taxon>Clostridia</taxon>
        <taxon>Thermoanaerobacterales</taxon>
        <taxon>Thermoanaerobacteraceae</taxon>
        <taxon>Caldanaerobacter</taxon>
    </lineage>
</organism>
<proteinExistence type="predicted"/>
<dbReference type="EMBL" id="AE008691">
    <property type="protein sequence ID" value="AAM23678.1"/>
    <property type="molecule type" value="Genomic_DNA"/>
</dbReference>
<evidence type="ECO:0000313" key="3">
    <source>
        <dbReference type="Proteomes" id="UP000000555"/>
    </source>
</evidence>
<reference evidence="2 3" key="1">
    <citation type="journal article" date="2002" name="Genome Res.">
        <title>A complete sequence of the T. tengcongensis genome.</title>
        <authorList>
            <person name="Bao Q."/>
            <person name="Tian Y."/>
            <person name="Li W."/>
            <person name="Xu Z."/>
            <person name="Xuan Z."/>
            <person name="Hu S."/>
            <person name="Dong W."/>
            <person name="Yang J."/>
            <person name="Chen Y."/>
            <person name="Xue Y."/>
            <person name="Xu Y."/>
            <person name="Lai X."/>
            <person name="Huang L."/>
            <person name="Dong X."/>
            <person name="Ma Y."/>
            <person name="Ling L."/>
            <person name="Tan H."/>
            <person name="Chen R."/>
            <person name="Wang J."/>
            <person name="Yu J."/>
            <person name="Yang H."/>
        </authorList>
    </citation>
    <scope>NUCLEOTIDE SEQUENCE [LARGE SCALE GENOMIC DNA]</scope>
    <source>
        <strain evidence="3">DSM 15242 / JCM 11007 / NBRC 100824 / MB4</strain>
    </source>
</reference>
<accession>Q8RCN0</accession>
<evidence type="ECO:0000313" key="2">
    <source>
        <dbReference type="EMBL" id="AAM23678.1"/>
    </source>
</evidence>
<dbReference type="HOGENOM" id="CLU_1831425_0_0_9"/>
<dbReference type="KEGG" id="tte:TTE0391"/>
<keyword evidence="1" id="KW-0732">Signal</keyword>
<protein>
    <recommendedName>
        <fullName evidence="4">Lipoprotein</fullName>
    </recommendedName>
</protein>
<name>Q8RCN0_CALS4</name>
<dbReference type="RefSeq" id="WP_011024835.1">
    <property type="nucleotide sequence ID" value="NC_003869.1"/>
</dbReference>
<evidence type="ECO:0008006" key="4">
    <source>
        <dbReference type="Google" id="ProtNLM"/>
    </source>
</evidence>
<gene>
    <name evidence="2" type="ordered locus">TTE0391</name>
</gene>
<keyword evidence="3" id="KW-1185">Reference proteome</keyword>
<evidence type="ECO:0000256" key="1">
    <source>
        <dbReference type="SAM" id="SignalP"/>
    </source>
</evidence>
<dbReference type="Proteomes" id="UP000000555">
    <property type="component" value="Chromosome"/>
</dbReference>
<feature type="chain" id="PRO_5004315265" description="Lipoprotein" evidence="1">
    <location>
        <begin position="24"/>
        <end position="140"/>
    </location>
</feature>
<sequence>MKKILMFFSVAVLIVLSSGIVFANVGNDNIIPLKDTSKIKSQIEPLYVVYCPGGSPDGKHHFYRSGRNTSITLKDSSNRTVGTWWGIPCQCKYCGSQMSLSLDYSNYINSSDIYYDGWFGLWAYITSIHPVNPEEMVLFK</sequence>
<feature type="signal peptide" evidence="1">
    <location>
        <begin position="1"/>
        <end position="23"/>
    </location>
</feature>
<dbReference type="AlphaFoldDB" id="Q8RCN0"/>
<dbReference type="STRING" id="273068.TTE0391"/>